<evidence type="ECO:0000256" key="1">
    <source>
        <dbReference type="SAM" id="MobiDB-lite"/>
    </source>
</evidence>
<reference evidence="2 3" key="1">
    <citation type="submission" date="2022-07" db="EMBL/GenBank/DDBJ databases">
        <title>Genome-wide signatures of adaptation to extreme environments.</title>
        <authorList>
            <person name="Cho C.H."/>
            <person name="Yoon H.S."/>
        </authorList>
    </citation>
    <scope>NUCLEOTIDE SEQUENCE [LARGE SCALE GENOMIC DNA]</scope>
    <source>
        <strain evidence="2 3">108.79 E11</strain>
    </source>
</reference>
<evidence type="ECO:0000313" key="2">
    <source>
        <dbReference type="EMBL" id="KAK4526543.1"/>
    </source>
</evidence>
<dbReference type="Proteomes" id="UP001300502">
    <property type="component" value="Unassembled WGS sequence"/>
</dbReference>
<dbReference type="AlphaFoldDB" id="A0AAV9IGX9"/>
<accession>A0AAV9IGX9</accession>
<comment type="caution">
    <text evidence="2">The sequence shown here is derived from an EMBL/GenBank/DDBJ whole genome shotgun (WGS) entry which is preliminary data.</text>
</comment>
<dbReference type="EMBL" id="JANCYU010000041">
    <property type="protein sequence ID" value="KAK4526543.1"/>
    <property type="molecule type" value="Genomic_DNA"/>
</dbReference>
<evidence type="ECO:0000313" key="3">
    <source>
        <dbReference type="Proteomes" id="UP001300502"/>
    </source>
</evidence>
<gene>
    <name evidence="2" type="ORF">GAYE_SCF25G4459</name>
</gene>
<feature type="region of interest" description="Disordered" evidence="1">
    <location>
        <begin position="340"/>
        <end position="376"/>
    </location>
</feature>
<feature type="region of interest" description="Disordered" evidence="1">
    <location>
        <begin position="22"/>
        <end position="42"/>
    </location>
</feature>
<dbReference type="InterPro" id="IPR011992">
    <property type="entry name" value="EF-hand-dom_pair"/>
</dbReference>
<sequence>MQPQDKGIPENCQLDRVPLQEKNQSVHHLAPTDEQTSKHTSTCYPPSLQRNTLYQVYEMYAFRGGGVGFRKPGMKVQGFRALIVDSKVYGEDNIRARREAELVASTLLSKSKTSIDFDQFLMGLEMIARRIPWSQGNKYSSPCEQLFAIVSQLVTENPHQETTCTAIEERIHRNKLFQNAMNALSSLIEKNGKAFQLLYRHYLRRDAYLSGAEHKVSGQSQLSINDMRRFAQDFDIFPHYVQLETLRETLLDTVNGYDERKDHRISVELNSLEEWIRWLVMIAYYAFGDETFAQLHETQILEPRIVVERLYCLFRLLNACKEKKPSPPMPVDYIRFKDSENRTPLGHTPRRIRKYSITGSPIGSDRKKTWENGNGQ</sequence>
<name>A0AAV9IGX9_9RHOD</name>
<organism evidence="2 3">
    <name type="scientific">Galdieria yellowstonensis</name>
    <dbReference type="NCBI Taxonomy" id="3028027"/>
    <lineage>
        <taxon>Eukaryota</taxon>
        <taxon>Rhodophyta</taxon>
        <taxon>Bangiophyceae</taxon>
        <taxon>Galdieriales</taxon>
        <taxon>Galdieriaceae</taxon>
        <taxon>Galdieria</taxon>
    </lineage>
</organism>
<proteinExistence type="predicted"/>
<dbReference type="SUPFAM" id="SSF47473">
    <property type="entry name" value="EF-hand"/>
    <property type="match status" value="1"/>
</dbReference>
<protein>
    <submittedName>
        <fullName evidence="2">Uncharacterized protein</fullName>
    </submittedName>
</protein>
<keyword evidence="3" id="KW-1185">Reference proteome</keyword>